<organism evidence="1 2">
    <name type="scientific">Chromobacterium sinusclupearum</name>
    <dbReference type="NCBI Taxonomy" id="2077146"/>
    <lineage>
        <taxon>Bacteria</taxon>
        <taxon>Pseudomonadati</taxon>
        <taxon>Pseudomonadota</taxon>
        <taxon>Betaproteobacteria</taxon>
        <taxon>Neisseriales</taxon>
        <taxon>Chromobacteriaceae</taxon>
        <taxon>Chromobacterium</taxon>
    </lineage>
</organism>
<accession>A0A2K4MRX4</accession>
<evidence type="ECO:0000313" key="1">
    <source>
        <dbReference type="EMBL" id="POA99729.1"/>
    </source>
</evidence>
<protein>
    <recommendedName>
        <fullName evidence="3">Phage tail protein</fullName>
    </recommendedName>
</protein>
<gene>
    <name evidence="1" type="ORF">C2134_04995</name>
</gene>
<sequence>MSLEQQVAALVTASNNLTGVVSSKQADIDAKVAAKTAELEAWRQNARSEMTLPFRYGVEVGGDVNTYYPIPIWATPHERCGRLVISRHYGAAHPASLGPDHVAGLVLELSIRGEGWADFWMTRADYYGFAYHQAVAKVRTDLIGRLVWLRGGGMHYDFLADFDLGQGILNYGTEGLKPLMQTDSILYPECPNLPYKGGGFKVSPLTTVDPVWTATILTSTPIANI</sequence>
<dbReference type="AlphaFoldDB" id="A0A2K4MRX4"/>
<dbReference type="EMBL" id="PPTF01000018">
    <property type="protein sequence ID" value="POA99729.1"/>
    <property type="molecule type" value="Genomic_DNA"/>
</dbReference>
<reference evidence="1 2" key="1">
    <citation type="submission" date="2018-01" db="EMBL/GenBank/DDBJ databases">
        <title>Genomic Sequence of Chromobacterium MWU13-2610 from wild cranberry bogs within the Cape Cod National Seashore.</title>
        <authorList>
            <person name="O'Hara-Hanley K."/>
            <person name="Soby S."/>
            <person name="Harrison A."/>
        </authorList>
    </citation>
    <scope>NUCLEOTIDE SEQUENCE [LARGE SCALE GENOMIC DNA]</scope>
    <source>
        <strain evidence="1 2">MWU13-2610</strain>
    </source>
</reference>
<dbReference type="RefSeq" id="WP_103318042.1">
    <property type="nucleotide sequence ID" value="NZ_PPTF01000018.1"/>
</dbReference>
<proteinExistence type="predicted"/>
<comment type="caution">
    <text evidence="1">The sequence shown here is derived from an EMBL/GenBank/DDBJ whole genome shotgun (WGS) entry which is preliminary data.</text>
</comment>
<dbReference type="Proteomes" id="UP000236416">
    <property type="component" value="Unassembled WGS sequence"/>
</dbReference>
<name>A0A2K4MRX4_9NEIS</name>
<keyword evidence="2" id="KW-1185">Reference proteome</keyword>
<evidence type="ECO:0008006" key="3">
    <source>
        <dbReference type="Google" id="ProtNLM"/>
    </source>
</evidence>
<evidence type="ECO:0000313" key="2">
    <source>
        <dbReference type="Proteomes" id="UP000236416"/>
    </source>
</evidence>